<gene>
    <name evidence="2" type="ORF">SAMN06309945_1939</name>
</gene>
<evidence type="ECO:0000256" key="1">
    <source>
        <dbReference type="SAM" id="MobiDB-lite"/>
    </source>
</evidence>
<dbReference type="Proteomes" id="UP000190857">
    <property type="component" value="Unassembled WGS sequence"/>
</dbReference>
<keyword evidence="3" id="KW-1185">Reference proteome</keyword>
<proteinExistence type="predicted"/>
<feature type="region of interest" description="Disordered" evidence="1">
    <location>
        <begin position="99"/>
        <end position="118"/>
    </location>
</feature>
<name>A0A1T5K5Z0_9MICO</name>
<feature type="compositionally biased region" description="Basic and acidic residues" evidence="1">
    <location>
        <begin position="99"/>
        <end position="108"/>
    </location>
</feature>
<evidence type="ECO:0008006" key="4">
    <source>
        <dbReference type="Google" id="ProtNLM"/>
    </source>
</evidence>
<protein>
    <recommendedName>
        <fullName evidence="4">Spermidine/putrescine ABC transporter substrate-binding protein</fullName>
    </recommendedName>
</protein>
<evidence type="ECO:0000313" key="2">
    <source>
        <dbReference type="EMBL" id="SKC59162.1"/>
    </source>
</evidence>
<reference evidence="2 3" key="1">
    <citation type="submission" date="2017-02" db="EMBL/GenBank/DDBJ databases">
        <authorList>
            <person name="Peterson S.W."/>
        </authorList>
    </citation>
    <scope>NUCLEOTIDE SEQUENCE [LARGE SCALE GENOMIC DNA]</scope>
    <source>
        <strain evidence="2 3">VKM Ac-2059</strain>
    </source>
</reference>
<evidence type="ECO:0000313" key="3">
    <source>
        <dbReference type="Proteomes" id="UP000190857"/>
    </source>
</evidence>
<accession>A0A1T5K5Z0</accession>
<organism evidence="2 3">
    <name type="scientific">Okibacterium fritillariae</name>
    <dbReference type="NCBI Taxonomy" id="123320"/>
    <lineage>
        <taxon>Bacteria</taxon>
        <taxon>Bacillati</taxon>
        <taxon>Actinomycetota</taxon>
        <taxon>Actinomycetes</taxon>
        <taxon>Micrococcales</taxon>
        <taxon>Microbacteriaceae</taxon>
        <taxon>Okibacterium</taxon>
    </lineage>
</organism>
<dbReference type="EMBL" id="FUZP01000002">
    <property type="protein sequence ID" value="SKC59162.1"/>
    <property type="molecule type" value="Genomic_DNA"/>
</dbReference>
<dbReference type="STRING" id="123320.SAMN06309945_1939"/>
<sequence length="218" mass="24165">MVMDRSLETRVSQAVDAWLKWLPRWHPSTHTGRTRVCRRCFGSPVMAAAGLDHDVPHAVQHGLSTRVKAIVDDVVDDYTNKNLPLLRHELIEAERRKAATYRPERGLEPEYDGLPLDPEPDPSAPYLFTLAGLADLDTPQAATPPPPPPPLSDEEKVALRTEIRLADECAIHAGKLVCIAMAEHRGRIERAVAIYVEPQVAALLSDLSLELDAPPSQW</sequence>
<dbReference type="AlphaFoldDB" id="A0A1T5K5Z0"/>